<evidence type="ECO:0000313" key="3">
    <source>
        <dbReference type="Proteomes" id="UP001149074"/>
    </source>
</evidence>
<dbReference type="OrthoDB" id="10369786at2759"/>
<keyword evidence="3" id="KW-1185">Reference proteome</keyword>
<dbReference type="RefSeq" id="XP_056470988.1">
    <property type="nucleotide sequence ID" value="XM_056620182.1"/>
</dbReference>
<feature type="region of interest" description="Disordered" evidence="1">
    <location>
        <begin position="1"/>
        <end position="53"/>
    </location>
</feature>
<organism evidence="2 3">
    <name type="scientific">Penicillium argentinense</name>
    <dbReference type="NCBI Taxonomy" id="1131581"/>
    <lineage>
        <taxon>Eukaryota</taxon>
        <taxon>Fungi</taxon>
        <taxon>Dikarya</taxon>
        <taxon>Ascomycota</taxon>
        <taxon>Pezizomycotina</taxon>
        <taxon>Eurotiomycetes</taxon>
        <taxon>Eurotiomycetidae</taxon>
        <taxon>Eurotiales</taxon>
        <taxon>Aspergillaceae</taxon>
        <taxon>Penicillium</taxon>
    </lineage>
</organism>
<accession>A0A9W9EW75</accession>
<proteinExistence type="predicted"/>
<protein>
    <submittedName>
        <fullName evidence="2">Uncharacterized protein</fullName>
    </submittedName>
</protein>
<reference evidence="2" key="2">
    <citation type="journal article" date="2023" name="IMA Fungus">
        <title>Comparative genomic study of the Penicillium genus elucidates a diverse pangenome and 15 lateral gene transfer events.</title>
        <authorList>
            <person name="Petersen C."/>
            <person name="Sorensen T."/>
            <person name="Nielsen M.R."/>
            <person name="Sondergaard T.E."/>
            <person name="Sorensen J.L."/>
            <person name="Fitzpatrick D.A."/>
            <person name="Frisvad J.C."/>
            <person name="Nielsen K.L."/>
        </authorList>
    </citation>
    <scope>NUCLEOTIDE SEQUENCE</scope>
    <source>
        <strain evidence="2">IBT 30761</strain>
    </source>
</reference>
<name>A0A9W9EW75_9EURO</name>
<dbReference type="GeneID" id="81359161"/>
<reference evidence="2" key="1">
    <citation type="submission" date="2022-11" db="EMBL/GenBank/DDBJ databases">
        <authorList>
            <person name="Petersen C."/>
        </authorList>
    </citation>
    <scope>NUCLEOTIDE SEQUENCE</scope>
    <source>
        <strain evidence="2">IBT 30761</strain>
    </source>
</reference>
<dbReference type="Proteomes" id="UP001149074">
    <property type="component" value="Unassembled WGS sequence"/>
</dbReference>
<evidence type="ECO:0000313" key="2">
    <source>
        <dbReference type="EMBL" id="KAJ5089006.1"/>
    </source>
</evidence>
<sequence>MNPNSTSFGQPVLPDSYAPARTAAQTGNISPPESCHVNEDEKDKQAPPRHPLPCIREVLGNNLPLPYPMQILLPRIQSAHTAPSSHQIGRPSSGRMPTEPINLIRPVTWSPMWDNGFPHQSQVQEEASRTDFTSITTEESENMSLDSLRTGKSPIQSAKTDIVPRPRVTKSLRARQRSSESPSHCSNSVFQKKYPETAQRGLIFDEKSVTCVWPLPYNKGKVQWGEP</sequence>
<dbReference type="EMBL" id="JAPQKI010000009">
    <property type="protein sequence ID" value="KAJ5089006.1"/>
    <property type="molecule type" value="Genomic_DNA"/>
</dbReference>
<comment type="caution">
    <text evidence="2">The sequence shown here is derived from an EMBL/GenBank/DDBJ whole genome shotgun (WGS) entry which is preliminary data.</text>
</comment>
<feature type="compositionally biased region" description="Basic and acidic residues" evidence="1">
    <location>
        <begin position="36"/>
        <end position="46"/>
    </location>
</feature>
<dbReference type="AlphaFoldDB" id="A0A9W9EW75"/>
<evidence type="ECO:0000256" key="1">
    <source>
        <dbReference type="SAM" id="MobiDB-lite"/>
    </source>
</evidence>
<gene>
    <name evidence="2" type="ORF">N7532_007690</name>
</gene>